<evidence type="ECO:0000313" key="1">
    <source>
        <dbReference type="EMBL" id="MCQ8277949.1"/>
    </source>
</evidence>
<gene>
    <name evidence="1" type="ORF">NFI95_05755</name>
</gene>
<evidence type="ECO:0000313" key="2">
    <source>
        <dbReference type="Proteomes" id="UP001524587"/>
    </source>
</evidence>
<protein>
    <submittedName>
        <fullName evidence="1">Uncharacterized protein</fullName>
    </submittedName>
</protein>
<name>A0ABT1W4Z5_9PROT</name>
<organism evidence="1 2">
    <name type="scientific">Endosaccharibacter trunci</name>
    <dbReference type="NCBI Taxonomy" id="2812733"/>
    <lineage>
        <taxon>Bacteria</taxon>
        <taxon>Pseudomonadati</taxon>
        <taxon>Pseudomonadota</taxon>
        <taxon>Alphaproteobacteria</taxon>
        <taxon>Acetobacterales</taxon>
        <taxon>Acetobacteraceae</taxon>
        <taxon>Endosaccharibacter</taxon>
    </lineage>
</organism>
<dbReference type="RefSeq" id="WP_422863405.1">
    <property type="nucleotide sequence ID" value="NZ_JAMSKV010000003.1"/>
</dbReference>
<dbReference type="Proteomes" id="UP001524587">
    <property type="component" value="Unassembled WGS sequence"/>
</dbReference>
<keyword evidence="2" id="KW-1185">Reference proteome</keyword>
<comment type="caution">
    <text evidence="1">The sequence shown here is derived from an EMBL/GenBank/DDBJ whole genome shotgun (WGS) entry which is preliminary data.</text>
</comment>
<reference evidence="1 2" key="1">
    <citation type="submission" date="2022-06" db="EMBL/GenBank/DDBJ databases">
        <title>Endosaccharibacter gen. nov., sp. nov., endophytic bacteria isolated from sugarcane.</title>
        <authorList>
            <person name="Pitiwittayakul N."/>
            <person name="Yukphan P."/>
            <person name="Charoenyingcharoen P."/>
            <person name="Tanasupawat S."/>
        </authorList>
    </citation>
    <scope>NUCLEOTIDE SEQUENCE [LARGE SCALE GENOMIC DNA]</scope>
    <source>
        <strain evidence="1 2">KSS8</strain>
    </source>
</reference>
<sequence>MGTITVPSGDTVLGLITGVRAGGIRGLTTLMAGSTDVGGFTTPLRLLPSAGTFGLA</sequence>
<accession>A0ABT1W4Z5</accession>
<dbReference type="EMBL" id="JAMSKV010000003">
    <property type="protein sequence ID" value="MCQ8277949.1"/>
    <property type="molecule type" value="Genomic_DNA"/>
</dbReference>
<proteinExistence type="predicted"/>